<evidence type="ECO:0000313" key="1">
    <source>
        <dbReference type="EMBL" id="UZF86675.1"/>
    </source>
</evidence>
<sequence>MDLEPVVRSNLLRRILIKPDSPPIDQVEVLAAKHLTLIAPEHRADVVKRLLGWWDTEVVHALCGKRDPIVTRAELQAQITSVIADLESSTLQADFELLMPPGDYQPDGKRSTGRTATLVLQYGWIETLVF</sequence>
<reference evidence="1" key="1">
    <citation type="submission" date="2022-08" db="EMBL/GenBank/DDBJ databases">
        <title>Complete Genome Sequences of 2 Bosea sp. soil isolates.</title>
        <authorList>
            <person name="Alvarez Arevalo M."/>
            <person name="Sterndorff E.B."/>
            <person name="Faurdal D."/>
            <person name="Joergensen T.S."/>
            <person name="Weber T."/>
        </authorList>
    </citation>
    <scope>NUCLEOTIDE SEQUENCE</scope>
    <source>
        <strain evidence="1">NBC_00436</strain>
    </source>
</reference>
<organism evidence="1">
    <name type="scientific">Bosea sp. NBC_00436</name>
    <dbReference type="NCBI Taxonomy" id="2969620"/>
    <lineage>
        <taxon>Bacteria</taxon>
        <taxon>Pseudomonadati</taxon>
        <taxon>Pseudomonadota</taxon>
        <taxon>Alphaproteobacteria</taxon>
        <taxon>Hyphomicrobiales</taxon>
        <taxon>Boseaceae</taxon>
        <taxon>Bosea</taxon>
    </lineage>
</organism>
<proteinExistence type="predicted"/>
<gene>
    <name evidence="1" type="ORF">NWE54_23410</name>
</gene>
<accession>A0A9E8A2U2</accession>
<dbReference type="EMBL" id="CP102774">
    <property type="protein sequence ID" value="UZF86675.1"/>
    <property type="molecule type" value="Genomic_DNA"/>
</dbReference>
<dbReference type="AlphaFoldDB" id="A0A9E8A2U2"/>
<name>A0A9E8A2U2_9HYPH</name>
<protein>
    <submittedName>
        <fullName evidence="1">Uncharacterized protein</fullName>
    </submittedName>
</protein>